<dbReference type="SUPFAM" id="SSF55486">
    <property type="entry name" value="Metalloproteases ('zincins'), catalytic domain"/>
    <property type="match status" value="1"/>
</dbReference>
<evidence type="ECO:0000313" key="3">
    <source>
        <dbReference type="Proteomes" id="UP000297472"/>
    </source>
</evidence>
<feature type="compositionally biased region" description="Low complexity" evidence="1">
    <location>
        <begin position="1"/>
        <end position="14"/>
    </location>
</feature>
<gene>
    <name evidence="2" type="ORF">E3T49_10570</name>
</gene>
<accession>A0A4Y8JU50</accession>
<sequence>MSRARPSAASTPAPVQRGRGRDRHGRGIRSSVTGPYLPPLQTRIDTFDMTVASTVDYLRSVLPDQLSDVTFEVAAGPASVLPGIGVERWTVYPAERRVLFYRLPIQRLTRLHRDDDLHRRMVIESCVFRAIAELLGKDPWDLAPDRFRHF</sequence>
<dbReference type="AlphaFoldDB" id="A0A4Y8JU50"/>
<reference evidence="2 3" key="1">
    <citation type="submission" date="2019-03" db="EMBL/GenBank/DDBJ databases">
        <title>Genomics of glacier-inhabiting Cryobacterium strains.</title>
        <authorList>
            <person name="Liu Q."/>
            <person name="Xin Y.-H."/>
        </authorList>
    </citation>
    <scope>NUCLEOTIDE SEQUENCE [LARGE SCALE GENOMIC DNA]</scope>
    <source>
        <strain evidence="2 3">TMT1-51</strain>
    </source>
</reference>
<feature type="region of interest" description="Disordered" evidence="1">
    <location>
        <begin position="1"/>
        <end position="37"/>
    </location>
</feature>
<dbReference type="CDD" id="cd12954">
    <property type="entry name" value="MMP_TTHA0227_like_1"/>
    <property type="match status" value="1"/>
</dbReference>
<comment type="caution">
    <text evidence="2">The sequence shown here is derived from an EMBL/GenBank/DDBJ whole genome shotgun (WGS) entry which is preliminary data.</text>
</comment>
<dbReference type="EMBL" id="SOHA01000032">
    <property type="protein sequence ID" value="TFD29436.1"/>
    <property type="molecule type" value="Genomic_DNA"/>
</dbReference>
<dbReference type="Proteomes" id="UP000297472">
    <property type="component" value="Unassembled WGS sequence"/>
</dbReference>
<keyword evidence="3" id="KW-1185">Reference proteome</keyword>
<dbReference type="RefSeq" id="WP_134424869.1">
    <property type="nucleotide sequence ID" value="NZ_SOHA01000032.1"/>
</dbReference>
<proteinExistence type="predicted"/>
<organism evidence="2 3">
    <name type="scientific">Cryobacterium cryoconiti</name>
    <dbReference type="NCBI Taxonomy" id="1259239"/>
    <lineage>
        <taxon>Bacteria</taxon>
        <taxon>Bacillati</taxon>
        <taxon>Actinomycetota</taxon>
        <taxon>Actinomycetes</taxon>
        <taxon>Micrococcales</taxon>
        <taxon>Microbacteriaceae</taxon>
        <taxon>Cryobacterium</taxon>
    </lineage>
</organism>
<dbReference type="OrthoDB" id="4989780at2"/>
<evidence type="ECO:0000256" key="1">
    <source>
        <dbReference type="SAM" id="MobiDB-lite"/>
    </source>
</evidence>
<protein>
    <submittedName>
        <fullName evidence="2">Metallopeptidase family protein</fullName>
    </submittedName>
</protein>
<evidence type="ECO:0000313" key="2">
    <source>
        <dbReference type="EMBL" id="TFD29436.1"/>
    </source>
</evidence>
<feature type="compositionally biased region" description="Basic residues" evidence="1">
    <location>
        <begin position="18"/>
        <end position="27"/>
    </location>
</feature>
<name>A0A4Y8JU50_9MICO</name>